<accession>A6MAA8</accession>
<gene>
    <name evidence="1" type="ORF">KSY1p044</name>
</gene>
<proteinExistence type="predicted"/>
<dbReference type="KEGG" id="vg:5601939"/>
<dbReference type="Proteomes" id="UP000000714">
    <property type="component" value="Segment"/>
</dbReference>
<dbReference type="EMBL" id="DQ535032">
    <property type="protein sequence ID" value="ABG21586.1"/>
    <property type="molecule type" value="Genomic_DNA"/>
</dbReference>
<evidence type="ECO:0000313" key="2">
    <source>
        <dbReference type="Proteomes" id="UP000000714"/>
    </source>
</evidence>
<protein>
    <submittedName>
        <fullName evidence="1">Gp044</fullName>
    </submittedName>
</protein>
<keyword evidence="2" id="KW-1185">Reference proteome</keyword>
<dbReference type="RefSeq" id="YP_001469042.1">
    <property type="nucleotide sequence ID" value="NC_009817.1"/>
</dbReference>
<organism evidence="1 2">
    <name type="scientific">Lactococcus phage KSY1</name>
    <dbReference type="NCBI Taxonomy" id="2913972"/>
    <lineage>
        <taxon>Viruses</taxon>
        <taxon>Duplodnaviria</taxon>
        <taxon>Heunggongvirae</taxon>
        <taxon>Uroviricota</taxon>
        <taxon>Caudoviricetes</taxon>
        <taxon>Chopinvirus</taxon>
        <taxon>Chopinvirus KSY1</taxon>
    </lineage>
</organism>
<reference evidence="1 2" key="1">
    <citation type="journal article" date="2007" name="Virology">
        <title>KSY1, a lactococcal phage with a T7-like transcription.</title>
        <authorList>
            <person name="Chopin A."/>
            <person name="Deveau H."/>
            <person name="Ehrlich S.D."/>
            <person name="Moineau S."/>
            <person name="Chopin M.C."/>
        </authorList>
    </citation>
    <scope>NUCLEOTIDE SEQUENCE</scope>
</reference>
<dbReference type="GeneID" id="5601939"/>
<sequence>MNKFDFTVYAKIKAKRDEAVKDLRKINLSTDKSVDRTAEISAITSLISALNAQLQEIVYG</sequence>
<name>A6MAA8_9CAUD</name>
<evidence type="ECO:0000313" key="1">
    <source>
        <dbReference type="EMBL" id="ABG21586.1"/>
    </source>
</evidence>